<reference evidence="1 2" key="1">
    <citation type="submission" date="2021-03" db="EMBL/GenBank/DDBJ databases">
        <authorList>
            <person name="Gilmore M.S."/>
            <person name="Schwartzman J."/>
            <person name="Van Tyne D."/>
            <person name="Martin M."/>
            <person name="Earl A.M."/>
            <person name="Manson A.L."/>
            <person name="Straub T."/>
            <person name="Salamzade R."/>
            <person name="Saavedra J."/>
            <person name="Lebreton F."/>
            <person name="Prichula J."/>
            <person name="Schaufler K."/>
            <person name="Gaca A."/>
            <person name="Sgardioli B."/>
            <person name="Wagenaar J."/>
            <person name="Strong T."/>
        </authorList>
    </citation>
    <scope>NUCLEOTIDE SEQUENCE [LARGE SCALE GENOMIC DNA]</scope>
    <source>
        <strain evidence="1 2">665A</strain>
    </source>
</reference>
<accession>A0ABV0ESV0</accession>
<name>A0ABV0ESV0_9ENTE</name>
<evidence type="ECO:0000313" key="2">
    <source>
        <dbReference type="Proteomes" id="UP000664357"/>
    </source>
</evidence>
<organism evidence="1 2">
    <name type="scientific">Candidatus Enterococcus ferrettii</name>
    <dbReference type="NCBI Taxonomy" id="2815324"/>
    <lineage>
        <taxon>Bacteria</taxon>
        <taxon>Bacillati</taxon>
        <taxon>Bacillota</taxon>
        <taxon>Bacilli</taxon>
        <taxon>Lactobacillales</taxon>
        <taxon>Enterococcaceae</taxon>
        <taxon>Enterococcus</taxon>
    </lineage>
</organism>
<keyword evidence="2" id="KW-1185">Reference proteome</keyword>
<protein>
    <recommendedName>
        <fullName evidence="3">Indole-3-glycerol-phosphate synthase</fullName>
    </recommendedName>
</protein>
<sequence>MQKKHLTLPFYCVNSQVLWKGEAAVENAVQMDQKSIELGLDTIFTASVDDVAQLNAATKRLWIGIVFEGQSSEKLEELREAGAAVLIFDEMKQLDQAIAILQAAKKIGYLILVRTEAPFELPEEVLAYLDILKWKFDSKQSADAVFKEQCNEQKRLVARLKKEYPQLAIIYGANTISSNRVLNSLMMGLDGVGEVSCNESTQQKRQEMLNVVNDYKKVQTFLNA</sequence>
<dbReference type="Proteomes" id="UP000664357">
    <property type="component" value="Unassembled WGS sequence"/>
</dbReference>
<dbReference type="EMBL" id="JAFREL020000003">
    <property type="protein sequence ID" value="MEO1771719.1"/>
    <property type="molecule type" value="Genomic_DNA"/>
</dbReference>
<evidence type="ECO:0000313" key="1">
    <source>
        <dbReference type="EMBL" id="MEO1771719.1"/>
    </source>
</evidence>
<gene>
    <name evidence="1" type="ORF">JZO67_003700</name>
</gene>
<evidence type="ECO:0008006" key="3">
    <source>
        <dbReference type="Google" id="ProtNLM"/>
    </source>
</evidence>
<comment type="caution">
    <text evidence="1">The sequence shown here is derived from an EMBL/GenBank/DDBJ whole genome shotgun (WGS) entry which is preliminary data.</text>
</comment>
<proteinExistence type="predicted"/>
<dbReference type="RefSeq" id="WP_207703845.1">
    <property type="nucleotide sequence ID" value="NZ_JAFREL020000003.1"/>
</dbReference>
<reference evidence="1 2" key="2">
    <citation type="submission" date="2024-02" db="EMBL/GenBank/DDBJ databases">
        <title>The Genome Sequence of Enterococcus sp. DIV0159.</title>
        <authorList>
            <person name="Earl A."/>
            <person name="Manson A."/>
            <person name="Gilmore M."/>
            <person name="Sanders J."/>
            <person name="Shea T."/>
            <person name="Howe W."/>
            <person name="Livny J."/>
            <person name="Cuomo C."/>
            <person name="Neafsey D."/>
            <person name="Birren B."/>
        </authorList>
    </citation>
    <scope>NUCLEOTIDE SEQUENCE [LARGE SCALE GENOMIC DNA]</scope>
    <source>
        <strain evidence="1 2">665A</strain>
    </source>
</reference>